<feature type="chain" id="PRO_5045906964" description="UDP-glucose:glycoprotein glucosyltransferase" evidence="10">
    <location>
        <begin position="24"/>
        <end position="1806"/>
    </location>
</feature>
<evidence type="ECO:0000313" key="17">
    <source>
        <dbReference type="Proteomes" id="UP001165090"/>
    </source>
</evidence>
<evidence type="ECO:0000256" key="3">
    <source>
        <dbReference type="ARBA" id="ARBA00004922"/>
    </source>
</evidence>
<evidence type="ECO:0000259" key="11">
    <source>
        <dbReference type="Pfam" id="PF18400"/>
    </source>
</evidence>
<feature type="domain" description="UDP-glucose:glycoprotein glucosyltransferase thioredoxin-like" evidence="14">
    <location>
        <begin position="833"/>
        <end position="1039"/>
    </location>
</feature>
<comment type="cofactor">
    <cofactor evidence="1">
        <name>Ca(2+)</name>
        <dbReference type="ChEBI" id="CHEBI:29108"/>
    </cofactor>
</comment>
<evidence type="ECO:0000256" key="4">
    <source>
        <dbReference type="ARBA" id="ARBA00006351"/>
    </source>
</evidence>
<evidence type="ECO:0000259" key="12">
    <source>
        <dbReference type="Pfam" id="PF18401"/>
    </source>
</evidence>
<feature type="compositionally biased region" description="Acidic residues" evidence="9">
    <location>
        <begin position="1395"/>
        <end position="1421"/>
    </location>
</feature>
<keyword evidence="7" id="KW-0256">Endoplasmic reticulum</keyword>
<feature type="compositionally biased region" description="Low complexity" evidence="9">
    <location>
        <begin position="1752"/>
        <end position="1771"/>
    </location>
</feature>
<comment type="caution">
    <text evidence="16">The sequence shown here is derived from an EMBL/GenBank/DDBJ whole genome shotgun (WGS) entry which is preliminary data.</text>
</comment>
<dbReference type="EMBL" id="BSDZ01000120">
    <property type="protein sequence ID" value="GLI71786.1"/>
    <property type="molecule type" value="Genomic_DNA"/>
</dbReference>
<keyword evidence="5" id="KW-0808">Transferase</keyword>
<dbReference type="Pfam" id="PF18403">
    <property type="entry name" value="Thioredoxin_15"/>
    <property type="match status" value="1"/>
</dbReference>
<comment type="similarity">
    <text evidence="4">Belongs to the glycosyltransferase 8 family.</text>
</comment>
<feature type="domain" description="UGGT thioredoxin-like" evidence="12">
    <location>
        <begin position="342"/>
        <end position="462"/>
    </location>
</feature>
<dbReference type="PANTHER" id="PTHR11226">
    <property type="entry name" value="UDP-GLUCOSE GLYCOPROTEIN:GLUCOSYLTRANSFERASE"/>
    <property type="match status" value="1"/>
</dbReference>
<dbReference type="Pfam" id="PF06427">
    <property type="entry name" value="UDP-g_GGTase"/>
    <property type="match status" value="1"/>
</dbReference>
<evidence type="ECO:0000256" key="7">
    <source>
        <dbReference type="ARBA" id="ARBA00022824"/>
    </source>
</evidence>
<evidence type="ECO:0000256" key="6">
    <source>
        <dbReference type="ARBA" id="ARBA00022729"/>
    </source>
</evidence>
<evidence type="ECO:0000256" key="9">
    <source>
        <dbReference type="SAM" id="MobiDB-lite"/>
    </source>
</evidence>
<evidence type="ECO:0000259" key="13">
    <source>
        <dbReference type="Pfam" id="PF18402"/>
    </source>
</evidence>
<feature type="signal peptide" evidence="10">
    <location>
        <begin position="1"/>
        <end position="23"/>
    </location>
</feature>
<keyword evidence="8" id="KW-0325">Glycoprotein</keyword>
<feature type="domain" description="Glucosyltransferase 24 catalytic" evidence="15">
    <location>
        <begin position="1470"/>
        <end position="1735"/>
    </location>
</feature>
<dbReference type="InterPro" id="IPR009448">
    <property type="entry name" value="UDP-g_GGtrans"/>
</dbReference>
<evidence type="ECO:0000256" key="1">
    <source>
        <dbReference type="ARBA" id="ARBA00001913"/>
    </source>
</evidence>
<evidence type="ECO:0000256" key="2">
    <source>
        <dbReference type="ARBA" id="ARBA00004319"/>
    </source>
</evidence>
<organism evidence="16 17">
    <name type="scientific">Volvox africanus</name>
    <dbReference type="NCBI Taxonomy" id="51714"/>
    <lineage>
        <taxon>Eukaryota</taxon>
        <taxon>Viridiplantae</taxon>
        <taxon>Chlorophyta</taxon>
        <taxon>core chlorophytes</taxon>
        <taxon>Chlorophyceae</taxon>
        <taxon>CS clade</taxon>
        <taxon>Chlamydomonadales</taxon>
        <taxon>Volvocaceae</taxon>
        <taxon>Volvox</taxon>
    </lineage>
</organism>
<feature type="region of interest" description="Disordered" evidence="9">
    <location>
        <begin position="1752"/>
        <end position="1787"/>
    </location>
</feature>
<dbReference type="InterPro" id="IPR040525">
    <property type="entry name" value="UGGT_TRXL_4"/>
</dbReference>
<reference evidence="16 17" key="1">
    <citation type="journal article" date="2023" name="IScience">
        <title>Expanded male sex-determining region conserved during the evolution of homothallism in the green alga Volvox.</title>
        <authorList>
            <person name="Yamamoto K."/>
            <person name="Matsuzaki R."/>
            <person name="Mahakham W."/>
            <person name="Heman W."/>
            <person name="Sekimoto H."/>
            <person name="Kawachi M."/>
            <person name="Minakuchi Y."/>
            <person name="Toyoda A."/>
            <person name="Nozaki H."/>
        </authorList>
    </citation>
    <scope>NUCLEOTIDE SEQUENCE [LARGE SCALE GENOMIC DNA]</scope>
    <source>
        <strain evidence="16 17">NIES-4468</strain>
    </source>
</reference>
<dbReference type="Pfam" id="PF18400">
    <property type="entry name" value="Thioredoxin_12"/>
    <property type="match status" value="1"/>
</dbReference>
<sequence>MTLRITCILAGFILATSWFCAESAKPKGASLTLKARFNATSYLLEAVEFLADEDAYLVWDFLDQISGSETGDAELDDGTCWRSITERAAKLLTPSVGKLIPLALGVRQYAAKLQMIRQLAEQFHPEQMSSHATSCCFVSVDGAVATTPQILSDLLNGIAAPYSSYSESEQLFSFDHIHPGEVGRPKTDADGDSAEIYPRVAILYGSPGLPCFSPLYEELKRLASDPENNLMFVLRPLLRAACEPFSGCARAGTGGQLLLPGWGVEAALKNTEYSAMDDKEMTRQHQQGGSEEDEVGAAADFGSGDAAVVKGFRLDVLAARRPQLRQELLTFRDQLLAADDDESALKVWDLRDVGLQATQRILGSSDPLALLTELSQNFPGIVSSLSRQSVSSSLKSAVTHNQQFVSAGANFLLLNGLAVDVNNFDFFAFLTRLRSEMRLRDTLVGAPLELPSELAKQVLALRAEESALPGSGGGEESEPRLNLGSSSAMAKHVVFLNDLERDSRYQRYGRNLGDLLNTFPGRLRPLARNVFTAVLITEPLCSESLELVMNIERMWEGGYPIRFGVVFNLPSVVSRVVQQRKHPHLRSGVLSWAEMDASERFGRGFATLKEAFGQAAAWKMWIDAAEAVASGYFEQPKDVVETAFKSAWEAAARSPPPGARAKAASRKSPSDAFKMLKDGAGYAAEVGMQLAETASWLLAKGLIQPPAAKAGVRDADKVAAADDLEQCTAPPVAWVNGLTAKAGGSQPAEDIMYKVMGEMQRMQEAVYFGRIDDRSGGGDVLVAILQMHGSVERLNQRLLGPKARSAQVLNLAPVLNHPAHGTLRALYRNAESRSSALSVASVTHYIAADLSNEAGRELVAEALRFLSDVLPEPSAANSRLVLVANPVQPDAPPSLLELLMQAALRQLDSGEIFMDKVVTFLTKLLMDPALGSRLSGELATGSSEEAQLAIKYAENAGLDSKSIMSYLMQVVRESLTEEGTMRGGTPSMSYRIVQSDLCRTVFHLEGGAAAVISNGRVTPVYTPNGESHELLADDLALLQIVAASGMASAMSKTLLTARAEGLEMKRVPADLPDDAASNILSELSAVLTSALASASRVAAPESSSGGASSQMSAGASLQMQQMMGMLRRQAVEVPGGPDAPFHLEAVLNPLSRPAQRLTAVLLLLREALGPSMSLTLNPQRDITEMPLKSYYRYALPTGLALGGGPPGPPTAYFSRLPVRRVLTLNLDAPEAWLVEPAAALYDLDNLRLEDVAGEVAFAEFELDALMLTGSCVDVTASGRMTPPRGLQLHLGTQEHPHLVDTLVMANLAYFQLKAAPGRWLLSLAPGRSRDLYLLQSSTGTSLEAFSYEGEEGAAAAADQSGDDVSTQVLISSFMGKHMILRVRKRPGMEAEDVLQADGPADDSYDTWDPSQEDDEYMDDEEKPPSPPPPSPSGGLLGKVSSLIMGGSKGGAVQPDVASKKARQLRGGDIINVFTVASGHMYERLQKIMILSVLRHTKSRVKFWIIKNYMSPQHKQVIPAMAELFGFDYEFVTYKWPHWLHKQTDKQRLIWAYKILFLDVLFPLSVDRIIFVDSDQVVRTDLAELYHMDLKGAPYAYTPFCDNNKEMDEYRFWKGGFWRDHLQGKPYHISALYLVDLKRFRQIAAGDQLRVVYDQLSKDPNSLANLDQDLPNYAQHSIRIFSLPQEWLWCESWCGNATKSKAKTIDLCNNPKTKEPKLAAARRIIGGLWEMLDKQQEDVTRMVQSLLEAGEEVGPAGPVSAPAAGYDADVAAEPSEQEPHRAVGTDVDVDVSFEADGLEARTDKTEL</sequence>
<dbReference type="SUPFAM" id="SSF53448">
    <property type="entry name" value="Nucleotide-diphospho-sugar transferases"/>
    <property type="match status" value="1"/>
</dbReference>
<dbReference type="InterPro" id="IPR040694">
    <property type="entry name" value="UGGT_TRXL_2"/>
</dbReference>
<dbReference type="CDD" id="cd06432">
    <property type="entry name" value="GT8_HUGT1_C_like"/>
    <property type="match status" value="1"/>
</dbReference>
<comment type="subcellular location">
    <subcellularLocation>
        <location evidence="2">Endoplasmic reticulum lumen</location>
    </subcellularLocation>
</comment>
<dbReference type="InterPro" id="IPR040693">
    <property type="entry name" value="UGGT_TRXL_1"/>
</dbReference>
<feature type="domain" description="UGGT thioredoxin-like" evidence="11">
    <location>
        <begin position="39"/>
        <end position="242"/>
    </location>
</feature>
<dbReference type="PANTHER" id="PTHR11226:SF0">
    <property type="entry name" value="UDP-GLUCOSE:GLYCOPROTEIN GLUCOSYLTRANSFERASE"/>
    <property type="match status" value="1"/>
</dbReference>
<protein>
    <recommendedName>
        <fullName evidence="18">UDP-glucose:glycoprotein glucosyltransferase</fullName>
    </recommendedName>
</protein>
<comment type="pathway">
    <text evidence="3">Protein modification; protein glycosylation.</text>
</comment>
<feature type="domain" description="UGGT thioredoxin-like" evidence="13">
    <location>
        <begin position="490"/>
        <end position="797"/>
    </location>
</feature>
<dbReference type="Pfam" id="PF18402">
    <property type="entry name" value="Thioredoxin_14"/>
    <property type="match status" value="1"/>
</dbReference>
<dbReference type="Proteomes" id="UP001165090">
    <property type="component" value="Unassembled WGS sequence"/>
</dbReference>
<evidence type="ECO:0000256" key="5">
    <source>
        <dbReference type="ARBA" id="ARBA00022679"/>
    </source>
</evidence>
<accession>A0ABQ5SQ77</accession>
<evidence type="ECO:0000259" key="14">
    <source>
        <dbReference type="Pfam" id="PF18403"/>
    </source>
</evidence>
<evidence type="ECO:0000313" key="16">
    <source>
        <dbReference type="EMBL" id="GLI71786.1"/>
    </source>
</evidence>
<dbReference type="Pfam" id="PF18401">
    <property type="entry name" value="Thioredoxin_13"/>
    <property type="match status" value="1"/>
</dbReference>
<evidence type="ECO:0008006" key="18">
    <source>
        <dbReference type="Google" id="ProtNLM"/>
    </source>
</evidence>
<keyword evidence="6 10" id="KW-0732">Signal</keyword>
<name>A0ABQ5SQ77_9CHLO</name>
<dbReference type="Gene3D" id="3.90.550.10">
    <property type="entry name" value="Spore Coat Polysaccharide Biosynthesis Protein SpsA, Chain A"/>
    <property type="match status" value="1"/>
</dbReference>
<dbReference type="Pfam" id="PF18404">
    <property type="entry name" value="Glyco_transf_24"/>
    <property type="match status" value="1"/>
</dbReference>
<evidence type="ECO:0000259" key="15">
    <source>
        <dbReference type="Pfam" id="PF18404"/>
    </source>
</evidence>
<keyword evidence="17" id="KW-1185">Reference proteome</keyword>
<dbReference type="InterPro" id="IPR040497">
    <property type="entry name" value="Glyco_transf_24"/>
</dbReference>
<gene>
    <name evidence="16" type="ORF">VaNZ11_017131</name>
</gene>
<proteinExistence type="inferred from homology"/>
<dbReference type="InterPro" id="IPR040692">
    <property type="entry name" value="UGGT_TRXL_3"/>
</dbReference>
<evidence type="ECO:0000256" key="10">
    <source>
        <dbReference type="SAM" id="SignalP"/>
    </source>
</evidence>
<dbReference type="InterPro" id="IPR029044">
    <property type="entry name" value="Nucleotide-diphossugar_trans"/>
</dbReference>
<feature type="region of interest" description="Disordered" evidence="9">
    <location>
        <begin position="1395"/>
        <end position="1438"/>
    </location>
</feature>
<evidence type="ECO:0000256" key="8">
    <source>
        <dbReference type="ARBA" id="ARBA00023180"/>
    </source>
</evidence>